<evidence type="ECO:0000256" key="3">
    <source>
        <dbReference type="ARBA" id="ARBA00022574"/>
    </source>
</evidence>
<dbReference type="AlphaFoldDB" id="A0AA39XDF5"/>
<reference evidence="8" key="1">
    <citation type="submission" date="2023-06" db="EMBL/GenBank/DDBJ databases">
        <title>Genome-scale phylogeny and comparative genomics of the fungal order Sordariales.</title>
        <authorList>
            <consortium name="Lawrence Berkeley National Laboratory"/>
            <person name="Hensen N."/>
            <person name="Bonometti L."/>
            <person name="Westerberg I."/>
            <person name="Brannstrom I.O."/>
            <person name="Guillou S."/>
            <person name="Cros-Aarteil S."/>
            <person name="Calhoun S."/>
            <person name="Haridas S."/>
            <person name="Kuo A."/>
            <person name="Mondo S."/>
            <person name="Pangilinan J."/>
            <person name="Riley R."/>
            <person name="Labutti K."/>
            <person name="Andreopoulos B."/>
            <person name="Lipzen A."/>
            <person name="Chen C."/>
            <person name="Yanf M."/>
            <person name="Daum C."/>
            <person name="Ng V."/>
            <person name="Clum A."/>
            <person name="Steindorff A."/>
            <person name="Ohm R."/>
            <person name="Martin F."/>
            <person name="Silar P."/>
            <person name="Natvig D."/>
            <person name="Lalanne C."/>
            <person name="Gautier V."/>
            <person name="Ament-Velasquez S.L."/>
            <person name="Kruys A."/>
            <person name="Hutchinson M.I."/>
            <person name="Powell A.J."/>
            <person name="Barry K."/>
            <person name="Miller A.N."/>
            <person name="Grigoriev I.V."/>
            <person name="Debuchy R."/>
            <person name="Gladieux P."/>
            <person name="Thoren M.H."/>
            <person name="Johannesson H."/>
        </authorList>
    </citation>
    <scope>NUCLEOTIDE SEQUENCE</scope>
    <source>
        <strain evidence="8">CBS 606.72</strain>
    </source>
</reference>
<dbReference type="EMBL" id="JAULSU010000001">
    <property type="protein sequence ID" value="KAK0631921.1"/>
    <property type="molecule type" value="Genomic_DNA"/>
</dbReference>
<sequence>MADFEAMDQKTSVSKLQHNFLLNPITALTPYLDASGRVFALAGEDAWLKVYDVDSNQLLGQLRIFHSQSIHGIFVSQDSSRDGRILIWGGQSVAISPQAALQALSEGCIPPSPKELKAPDWIYDGILFSSPNLGGALVTAHNEIVPILASSDGSFSFGTLTSPSRPILYSANLTLLSLDTILVAGGTVFGEIIVWKYYLDSTRSSQWDVLFVFTGHEGSIFDVSISPEIEITSDTKIRLLASCSDDRTVRVWDITDRSSSVVSPVNGDHVRVSVAQEARETGFGENSEAKSENRNDSSKCVAVEMGHVSRIWHVKFTGRTDCQGAPIEIFSFGEDGSRQKWELSLDVAKWEEAAKLSTGAGSSYWVQPAGKLRNCGGMVCHSGKNIWSTTVSRRENSLLVMSGGADGRIVTSGGGDASSEKAAAILSSQTPEFSDINSRLTFDEFLRFVPPLAESKVASSGTKKVKEGFYRYVFLSESRLMATAASGRIFIGAIGTPTAWEELSVPEVVRADIASFHMLVSPTTGTAVFGTMSGRIYLLNEARAFTELTQLSSKITDIICPGQSDRPSSENGNPQTQTLFLTAVGQSHTTMLEYEISTGKLIGDPTPVKFDGDYQNYIMTTAAYCGDLLVLGSRVGTLTLYERIDGSWTKIENRKDCRDKDAVTNVTPLPGSSTAFLTTCRDGRYRIYTIDSRDGRPTMHLQHEISPPLGMIEGAQFTRHDGSWELVLHGFRGSYFVVWNETARQELAAVECGGANRPYSYKPSASDPGRLMFVYTKVALMGMYGQKHPTLRVLKEGIHGREIRAVAASDSGYIATAAEDTTIRIWQYKDSKNQTSRGFKCLAVMEKHSAGIQALKWHGDYLLSSAANEEFFIWHITRVKSDYEALAVVCEAVYPDRTGDGDLRIMNLDVQSWDGRADVMLISLALSNSTIRSYRYSKPLGFQLLSTGHYTTACLTQIRHLYTNSHELSVLTASTDGHLAIWSSNRTADSENYTPFTLTVATKIHQSTIKSMDISWSHSSSQSDPCHTYCCLAITGGDDNALGILEILFTPSTSTLTILNKSRVKSAHAAAVTGLAVLPSHPQSNAQGEVTEVATVSNDQRLKVWKVARADEKGRRVSVRMSDNRYSSVADAGDLEVIGTGRLMVGGVGVEIWEF</sequence>
<gene>
    <name evidence="8" type="ORF">B0T14DRAFT_502740</name>
</gene>
<dbReference type="InterPro" id="IPR019775">
    <property type="entry name" value="WD40_repeat_CS"/>
</dbReference>
<dbReference type="GO" id="GO:0030488">
    <property type="term" value="P:tRNA methylation"/>
    <property type="evidence" value="ECO:0007669"/>
    <property type="project" value="TreeGrafter"/>
</dbReference>
<dbReference type="Pfam" id="PF00400">
    <property type="entry name" value="WD40"/>
    <property type="match status" value="2"/>
</dbReference>
<feature type="repeat" description="WD" evidence="7">
    <location>
        <begin position="799"/>
        <end position="836"/>
    </location>
</feature>
<comment type="subcellular location">
    <subcellularLocation>
        <location evidence="1">Cytoplasm</location>
    </subcellularLocation>
</comment>
<dbReference type="Proteomes" id="UP001175000">
    <property type="component" value="Unassembled WGS sequence"/>
</dbReference>
<comment type="caution">
    <text evidence="8">The sequence shown here is derived from an EMBL/GenBank/DDBJ whole genome shotgun (WGS) entry which is preliminary data.</text>
</comment>
<evidence type="ECO:0000256" key="2">
    <source>
        <dbReference type="ARBA" id="ARBA00022490"/>
    </source>
</evidence>
<evidence type="ECO:0000256" key="6">
    <source>
        <dbReference type="ARBA" id="ARBA00038255"/>
    </source>
</evidence>
<keyword evidence="2" id="KW-0963">Cytoplasm</keyword>
<dbReference type="PROSITE" id="PS50082">
    <property type="entry name" value="WD_REPEATS_2"/>
    <property type="match status" value="2"/>
</dbReference>
<dbReference type="InterPro" id="IPR001680">
    <property type="entry name" value="WD40_rpt"/>
</dbReference>
<proteinExistence type="inferred from homology"/>
<accession>A0AA39XDF5</accession>
<evidence type="ECO:0000256" key="4">
    <source>
        <dbReference type="ARBA" id="ARBA00022694"/>
    </source>
</evidence>
<evidence type="ECO:0000256" key="1">
    <source>
        <dbReference type="ARBA" id="ARBA00004496"/>
    </source>
</evidence>
<keyword evidence="9" id="KW-1185">Reference proteome</keyword>
<protein>
    <submittedName>
        <fullName evidence="8">WD40-repeat-containing domain protein</fullName>
    </submittedName>
</protein>
<dbReference type="PANTHER" id="PTHR14344:SF3">
    <property type="entry name" value="WD REPEAT-CONTAINING PROTEIN 6"/>
    <property type="match status" value="1"/>
</dbReference>
<organism evidence="8 9">
    <name type="scientific">Immersiella caudata</name>
    <dbReference type="NCBI Taxonomy" id="314043"/>
    <lineage>
        <taxon>Eukaryota</taxon>
        <taxon>Fungi</taxon>
        <taxon>Dikarya</taxon>
        <taxon>Ascomycota</taxon>
        <taxon>Pezizomycotina</taxon>
        <taxon>Sordariomycetes</taxon>
        <taxon>Sordariomycetidae</taxon>
        <taxon>Sordariales</taxon>
        <taxon>Lasiosphaeriaceae</taxon>
        <taxon>Immersiella</taxon>
    </lineage>
</organism>
<dbReference type="InterPro" id="IPR036322">
    <property type="entry name" value="WD40_repeat_dom_sf"/>
</dbReference>
<evidence type="ECO:0000256" key="7">
    <source>
        <dbReference type="PROSITE-ProRule" id="PRU00221"/>
    </source>
</evidence>
<feature type="repeat" description="WD" evidence="7">
    <location>
        <begin position="213"/>
        <end position="262"/>
    </location>
</feature>
<dbReference type="InterPro" id="IPR051973">
    <property type="entry name" value="tRNA_Anticodon_Mtase-Reg"/>
</dbReference>
<keyword evidence="3 7" id="KW-0853">WD repeat</keyword>
<keyword evidence="4" id="KW-0819">tRNA processing</keyword>
<evidence type="ECO:0000256" key="5">
    <source>
        <dbReference type="ARBA" id="ARBA00022737"/>
    </source>
</evidence>
<dbReference type="PROSITE" id="PS00678">
    <property type="entry name" value="WD_REPEATS_1"/>
    <property type="match status" value="1"/>
</dbReference>
<dbReference type="SUPFAM" id="SSF50978">
    <property type="entry name" value="WD40 repeat-like"/>
    <property type="match status" value="4"/>
</dbReference>
<dbReference type="SMART" id="SM00320">
    <property type="entry name" value="WD40"/>
    <property type="match status" value="9"/>
</dbReference>
<dbReference type="InterPro" id="IPR015943">
    <property type="entry name" value="WD40/YVTN_repeat-like_dom_sf"/>
</dbReference>
<dbReference type="PANTHER" id="PTHR14344">
    <property type="entry name" value="WD REPEAT PROTEIN"/>
    <property type="match status" value="1"/>
</dbReference>
<dbReference type="GO" id="GO:0005737">
    <property type="term" value="C:cytoplasm"/>
    <property type="evidence" value="ECO:0007669"/>
    <property type="project" value="UniProtKB-SubCell"/>
</dbReference>
<evidence type="ECO:0000313" key="8">
    <source>
        <dbReference type="EMBL" id="KAK0631921.1"/>
    </source>
</evidence>
<dbReference type="Gene3D" id="2.130.10.10">
    <property type="entry name" value="YVTN repeat-like/Quinoprotein amine dehydrogenase"/>
    <property type="match status" value="3"/>
</dbReference>
<keyword evidence="5" id="KW-0677">Repeat</keyword>
<evidence type="ECO:0000313" key="9">
    <source>
        <dbReference type="Proteomes" id="UP001175000"/>
    </source>
</evidence>
<name>A0AA39XDF5_9PEZI</name>
<dbReference type="PROSITE" id="PS50294">
    <property type="entry name" value="WD_REPEATS_REGION"/>
    <property type="match status" value="1"/>
</dbReference>
<comment type="similarity">
    <text evidence="6">Belongs to the WD repeat WDR6 family.</text>
</comment>